<gene>
    <name evidence="2" type="ORF">MXD59_24825</name>
</gene>
<keyword evidence="3" id="KW-1185">Reference proteome</keyword>
<protein>
    <submittedName>
        <fullName evidence="2">Uncharacterized protein</fullName>
    </submittedName>
</protein>
<name>A0ABT0K566_9ACTN</name>
<evidence type="ECO:0000313" key="3">
    <source>
        <dbReference type="Proteomes" id="UP001201873"/>
    </source>
</evidence>
<feature type="signal peptide" evidence="1">
    <location>
        <begin position="1"/>
        <end position="22"/>
    </location>
</feature>
<keyword evidence="1" id="KW-0732">Signal</keyword>
<reference evidence="2 3" key="1">
    <citation type="submission" date="2022-04" db="EMBL/GenBank/DDBJ databases">
        <title>Genome diversity in the genus Frankia.</title>
        <authorList>
            <person name="Carlos-Shanley C."/>
            <person name="Hahn D."/>
        </authorList>
    </citation>
    <scope>NUCLEOTIDE SEQUENCE [LARGE SCALE GENOMIC DNA]</scope>
    <source>
        <strain evidence="2 3">Ag45/Mut15</strain>
    </source>
</reference>
<proteinExistence type="predicted"/>
<feature type="chain" id="PRO_5046231088" evidence="1">
    <location>
        <begin position="23"/>
        <end position="118"/>
    </location>
</feature>
<comment type="caution">
    <text evidence="2">The sequence shown here is derived from an EMBL/GenBank/DDBJ whole genome shotgun (WGS) entry which is preliminary data.</text>
</comment>
<dbReference type="RefSeq" id="WP_248827000.1">
    <property type="nucleotide sequence ID" value="NZ_JALKFT010000053.1"/>
</dbReference>
<organism evidence="2 3">
    <name type="scientific">Frankia umida</name>
    <dbReference type="NCBI Taxonomy" id="573489"/>
    <lineage>
        <taxon>Bacteria</taxon>
        <taxon>Bacillati</taxon>
        <taxon>Actinomycetota</taxon>
        <taxon>Actinomycetes</taxon>
        <taxon>Frankiales</taxon>
        <taxon>Frankiaceae</taxon>
        <taxon>Frankia</taxon>
    </lineage>
</organism>
<dbReference type="EMBL" id="JALKFT010000053">
    <property type="protein sequence ID" value="MCK9878944.1"/>
    <property type="molecule type" value="Genomic_DNA"/>
</dbReference>
<dbReference type="Proteomes" id="UP001201873">
    <property type="component" value="Unassembled WGS sequence"/>
</dbReference>
<evidence type="ECO:0000256" key="1">
    <source>
        <dbReference type="SAM" id="SignalP"/>
    </source>
</evidence>
<sequence length="118" mass="11576">MTRRTGVVLSLSLVASIATATAATTAAAAPIGAVPDRRPLAVEVVTARDIAPADGALDTGAASINDLGQVVGWSGTDDQFSGTGFRWDGATGPTVTATGPLVDIADNGSVLVRGTVGG</sequence>
<evidence type="ECO:0000313" key="2">
    <source>
        <dbReference type="EMBL" id="MCK9878944.1"/>
    </source>
</evidence>
<accession>A0ABT0K566</accession>